<dbReference type="GO" id="GO:0005814">
    <property type="term" value="C:centriole"/>
    <property type="evidence" value="ECO:0007669"/>
    <property type="project" value="InterPro"/>
</dbReference>
<feature type="coiled-coil region" evidence="1">
    <location>
        <begin position="231"/>
        <end position="322"/>
    </location>
</feature>
<organism evidence="3 4">
    <name type="scientific">Lates calcarifer</name>
    <name type="common">Barramundi</name>
    <name type="synonym">Holocentrus calcarifer</name>
    <dbReference type="NCBI Taxonomy" id="8187"/>
    <lineage>
        <taxon>Eukaryota</taxon>
        <taxon>Metazoa</taxon>
        <taxon>Chordata</taxon>
        <taxon>Craniata</taxon>
        <taxon>Vertebrata</taxon>
        <taxon>Euteleostomi</taxon>
        <taxon>Actinopterygii</taxon>
        <taxon>Neopterygii</taxon>
        <taxon>Teleostei</taxon>
        <taxon>Neoteleostei</taxon>
        <taxon>Acanthomorphata</taxon>
        <taxon>Carangaria</taxon>
        <taxon>Carangaria incertae sedis</taxon>
        <taxon>Centropomidae</taxon>
        <taxon>Lates</taxon>
    </lineage>
</organism>
<dbReference type="GeneTree" id="ENSGT00940000166619"/>
<accession>A0A4W6G0V2</accession>
<sequence>MLKFSFRRDKDKDFKHIAPGLIPAASIAPKPAVPRTPPPRSPDPSPERPRSALAAAILSSSLTGQTWAIPPARPRSFSESDRSESFISEPNISTALYTRDRWSEDLASRPRLSSPYHSEEELEDKEEEVENEEDREDHIYQTLDRQDSCSIIEPVYALQAELQNLRQHAQELVDENDALKLTVHRLNVELSRYQTRFRPLTKQESSKISGLPTTGSAPPWLLDMKYLSPLLLAYEDRINEKDALLQTTEEEVKRLRVHVEEVIKENERLHDEIAKIGGVSQKDCHQLQEQAFLVLQENQVLIDQLEAQHAKAKATHSRHRSEGTLSPMLLSAMFLHLTPVTFFCPTFFLPSLLYLSSCVLLSSFPFPSHVFLSPHLFSQLLFYLFPSPPLSLHPRKAERRMSVLKQQKEECVLKEEKTRHYLGAVISVAEHISQERDQLLHMASVLQQEKQGFISRILNGTVRFGKLQEQVKVSSSMQTLFSHYNTNCHSLPTVSLAGNVPIHNTLYIHVYTELKPVWRYCTRQKSFET</sequence>
<reference evidence="3" key="2">
    <citation type="submission" date="2025-08" db="UniProtKB">
        <authorList>
            <consortium name="Ensembl"/>
        </authorList>
    </citation>
    <scope>IDENTIFICATION</scope>
</reference>
<dbReference type="Ensembl" id="ENSLCAT00010058868.1">
    <property type="protein sequence ID" value="ENSLCAP00010057314.1"/>
    <property type="gene ID" value="ENSLCAG00010026743.1"/>
</dbReference>
<dbReference type="PANTHER" id="PTHR36170:SF1">
    <property type="entry name" value="CENTROSOMAL PROTEIN OF 89 KDA"/>
    <property type="match status" value="1"/>
</dbReference>
<feature type="compositionally biased region" description="Pro residues" evidence="2">
    <location>
        <begin position="31"/>
        <end position="44"/>
    </location>
</feature>
<evidence type="ECO:0000256" key="2">
    <source>
        <dbReference type="SAM" id="MobiDB-lite"/>
    </source>
</evidence>
<proteinExistence type="predicted"/>
<dbReference type="GO" id="GO:0045202">
    <property type="term" value="C:synapse"/>
    <property type="evidence" value="ECO:0007669"/>
    <property type="project" value="GOC"/>
</dbReference>
<evidence type="ECO:0000313" key="4">
    <source>
        <dbReference type="Proteomes" id="UP000314980"/>
    </source>
</evidence>
<feature type="compositionally biased region" description="Low complexity" evidence="2">
    <location>
        <begin position="51"/>
        <end position="62"/>
    </location>
</feature>
<keyword evidence="1" id="KW-0175">Coiled coil</keyword>
<dbReference type="GO" id="GO:0007005">
    <property type="term" value="P:mitochondrion organization"/>
    <property type="evidence" value="ECO:0007669"/>
    <property type="project" value="InterPro"/>
</dbReference>
<feature type="region of interest" description="Disordered" evidence="2">
    <location>
        <begin position="15"/>
        <end position="85"/>
    </location>
</feature>
<dbReference type="AlphaFoldDB" id="A0A4W6G0V2"/>
<dbReference type="GO" id="GO:0007268">
    <property type="term" value="P:chemical synaptic transmission"/>
    <property type="evidence" value="ECO:0007669"/>
    <property type="project" value="InterPro"/>
</dbReference>
<reference evidence="3" key="3">
    <citation type="submission" date="2025-09" db="UniProtKB">
        <authorList>
            <consortium name="Ensembl"/>
        </authorList>
    </citation>
    <scope>IDENTIFICATION</scope>
</reference>
<dbReference type="GO" id="GO:0097539">
    <property type="term" value="C:ciliary transition fiber"/>
    <property type="evidence" value="ECO:0007669"/>
    <property type="project" value="TreeGrafter"/>
</dbReference>
<reference evidence="4" key="1">
    <citation type="submission" date="2015-09" db="EMBL/GenBank/DDBJ databases">
        <authorList>
            <person name="Sai Rama Sridatta P."/>
        </authorList>
    </citation>
    <scope>NUCLEOTIDE SEQUENCE [LARGE SCALE GENOMIC DNA]</scope>
</reference>
<protein>
    <submittedName>
        <fullName evidence="3">Centrosomal protein 89</fullName>
    </submittedName>
</protein>
<keyword evidence="4" id="KW-1185">Reference proteome</keyword>
<name>A0A4W6G0V2_LATCA</name>
<dbReference type="GO" id="GO:0060271">
    <property type="term" value="P:cilium assembly"/>
    <property type="evidence" value="ECO:0007669"/>
    <property type="project" value="InterPro"/>
</dbReference>
<evidence type="ECO:0000313" key="3">
    <source>
        <dbReference type="Ensembl" id="ENSLCAP00010057314.1"/>
    </source>
</evidence>
<dbReference type="Proteomes" id="UP000314980">
    <property type="component" value="Unassembled WGS sequence"/>
</dbReference>
<feature type="region of interest" description="Disordered" evidence="2">
    <location>
        <begin position="107"/>
        <end position="136"/>
    </location>
</feature>
<dbReference type="InterPro" id="IPR033545">
    <property type="entry name" value="CEP89"/>
</dbReference>
<feature type="compositionally biased region" description="Acidic residues" evidence="2">
    <location>
        <begin position="120"/>
        <end position="135"/>
    </location>
</feature>
<dbReference type="PANTHER" id="PTHR36170">
    <property type="entry name" value="CENTROSOMAL PROTEIN OF 89 KDA"/>
    <property type="match status" value="1"/>
</dbReference>
<evidence type="ECO:0000256" key="1">
    <source>
        <dbReference type="SAM" id="Coils"/>
    </source>
</evidence>